<evidence type="ECO:0000313" key="6">
    <source>
        <dbReference type="Proteomes" id="UP000503447"/>
    </source>
</evidence>
<reference evidence="6" key="1">
    <citation type="submission" date="2020-05" db="EMBL/GenBank/DDBJ databases">
        <title>Frigoriglobus tundricola gen. nov., sp. nov., a psychrotolerant cellulolytic planctomycete of the family Gemmataceae with two divergent copies of 16S rRNA gene.</title>
        <authorList>
            <person name="Kulichevskaya I.S."/>
            <person name="Ivanova A.A."/>
            <person name="Naumoff D.G."/>
            <person name="Beletsky A.V."/>
            <person name="Rijpstra W.I.C."/>
            <person name="Sinninghe Damste J.S."/>
            <person name="Mardanov A.V."/>
            <person name="Ravin N.V."/>
            <person name="Dedysh S.N."/>
        </authorList>
    </citation>
    <scope>NUCLEOTIDE SEQUENCE [LARGE SCALE GENOMIC DNA]</scope>
    <source>
        <strain evidence="6">PL17</strain>
    </source>
</reference>
<evidence type="ECO:0000313" key="5">
    <source>
        <dbReference type="EMBL" id="QJX00094.1"/>
    </source>
</evidence>
<dbReference type="CDD" id="cd02440">
    <property type="entry name" value="AdoMet_MTases"/>
    <property type="match status" value="1"/>
</dbReference>
<dbReference type="EMBL" id="CP053452">
    <property type="protein sequence ID" value="QJX00094.1"/>
    <property type="molecule type" value="Genomic_DNA"/>
</dbReference>
<dbReference type="InterPro" id="IPR029063">
    <property type="entry name" value="SAM-dependent_MTases_sf"/>
</dbReference>
<evidence type="ECO:0000256" key="1">
    <source>
        <dbReference type="ARBA" id="ARBA00022603"/>
    </source>
</evidence>
<dbReference type="InterPro" id="IPR017460">
    <property type="entry name" value="CHP03000_planctomycetes"/>
</dbReference>
<accession>A0A6M5Z3Q0</accession>
<dbReference type="SUPFAM" id="SSF53335">
    <property type="entry name" value="S-adenosyl-L-methionine-dependent methyltransferases"/>
    <property type="match status" value="1"/>
</dbReference>
<dbReference type="Pfam" id="PF06325">
    <property type="entry name" value="PrmA"/>
    <property type="match status" value="1"/>
</dbReference>
<keyword evidence="4" id="KW-0732">Signal</keyword>
<dbReference type="PANTHER" id="PTHR13610">
    <property type="entry name" value="METHYLTRANSFERASE DOMAIN-CONTAINING PROTEIN"/>
    <property type="match status" value="1"/>
</dbReference>
<gene>
    <name evidence="5" type="ORF">FTUN_7718</name>
</gene>
<dbReference type="KEGG" id="ftj:FTUN_7718"/>
<evidence type="ECO:0000256" key="4">
    <source>
        <dbReference type="SAM" id="SignalP"/>
    </source>
</evidence>
<feature type="signal peptide" evidence="4">
    <location>
        <begin position="1"/>
        <end position="19"/>
    </location>
</feature>
<dbReference type="NCBIfam" id="TIGR03000">
    <property type="entry name" value="plancto_dom_1"/>
    <property type="match status" value="1"/>
</dbReference>
<protein>
    <submittedName>
        <fullName evidence="5">Uncharacterized protein</fullName>
    </submittedName>
</protein>
<keyword evidence="1" id="KW-0489">Methyltransferase</keyword>
<dbReference type="PANTHER" id="PTHR13610:SF11">
    <property type="entry name" value="METHYLTRANSFERASE DOMAIN-CONTAINING PROTEIN"/>
    <property type="match status" value="1"/>
</dbReference>
<dbReference type="AlphaFoldDB" id="A0A6M5Z3Q0"/>
<dbReference type="Gene3D" id="3.40.50.150">
    <property type="entry name" value="Vaccinia Virus protein VP39"/>
    <property type="match status" value="1"/>
</dbReference>
<name>A0A6M5Z3Q0_9BACT</name>
<keyword evidence="3" id="KW-0949">S-adenosyl-L-methionine</keyword>
<dbReference type="Proteomes" id="UP000503447">
    <property type="component" value="Chromosome"/>
</dbReference>
<feature type="chain" id="PRO_5027103966" evidence="4">
    <location>
        <begin position="20"/>
        <end position="275"/>
    </location>
</feature>
<dbReference type="InterPro" id="IPR026170">
    <property type="entry name" value="FAM173A/B"/>
</dbReference>
<proteinExistence type="predicted"/>
<keyword evidence="2" id="KW-0808">Transferase</keyword>
<evidence type="ECO:0000256" key="3">
    <source>
        <dbReference type="ARBA" id="ARBA00022691"/>
    </source>
</evidence>
<dbReference type="PROSITE" id="PS51257">
    <property type="entry name" value="PROKAR_LIPOPROTEIN"/>
    <property type="match status" value="1"/>
</dbReference>
<organism evidence="5 6">
    <name type="scientific">Frigoriglobus tundricola</name>
    <dbReference type="NCBI Taxonomy" id="2774151"/>
    <lineage>
        <taxon>Bacteria</taxon>
        <taxon>Pseudomonadati</taxon>
        <taxon>Planctomycetota</taxon>
        <taxon>Planctomycetia</taxon>
        <taxon>Gemmatales</taxon>
        <taxon>Gemmataceae</taxon>
        <taxon>Frigoriglobus</taxon>
    </lineage>
</organism>
<dbReference type="RefSeq" id="WP_171474920.1">
    <property type="nucleotide sequence ID" value="NZ_CP053452.2"/>
</dbReference>
<sequence>MRALCVGLVAVALIGSACGQDKKAATITIKAPERGHKDTIVKVDGVEVKESEGTWTFTTPALEAGKEYTFKVEALIEPNNYTKITRPREVTVKAGDAVKLDLTTEDKKLDKIVVRWVPTPDDIVDEMAKLAKIGKDDVIFDPGCGDAVMLIRPVKKLGAKKGIGIDIDPQMVKKAQDKAKTEGVSEKVVIKEGDILNEKDMAICAEASVVLIYIGDDLGARMAPVLQKLLKPGTRVVSHRFRLGDWKPEKTLTVRGADGDDYVLHYWVVKEKDKK</sequence>
<keyword evidence="6" id="KW-1185">Reference proteome</keyword>
<dbReference type="GO" id="GO:0016279">
    <property type="term" value="F:protein-lysine N-methyltransferase activity"/>
    <property type="evidence" value="ECO:0007669"/>
    <property type="project" value="InterPro"/>
</dbReference>
<evidence type="ECO:0000256" key="2">
    <source>
        <dbReference type="ARBA" id="ARBA00022679"/>
    </source>
</evidence>
<dbReference type="GO" id="GO:0032259">
    <property type="term" value="P:methylation"/>
    <property type="evidence" value="ECO:0007669"/>
    <property type="project" value="UniProtKB-KW"/>
</dbReference>